<comment type="caution">
    <text evidence="1">The sequence shown here is derived from an EMBL/GenBank/DDBJ whole genome shotgun (WGS) entry which is preliminary data.</text>
</comment>
<accession>A0ABY3B753</accession>
<organism evidence="1 2">
    <name type="scientific">Paenibacillus ottowii</name>
    <dbReference type="NCBI Taxonomy" id="2315729"/>
    <lineage>
        <taxon>Bacteria</taxon>
        <taxon>Bacillati</taxon>
        <taxon>Bacillota</taxon>
        <taxon>Bacilli</taxon>
        <taxon>Bacillales</taxon>
        <taxon>Paenibacillaceae</taxon>
        <taxon>Paenibacillus</taxon>
    </lineage>
</organism>
<proteinExistence type="predicted"/>
<dbReference type="Proteomes" id="UP000319219">
    <property type="component" value="Unassembled WGS sequence"/>
</dbReference>
<dbReference type="EMBL" id="VIJZ01000005">
    <property type="protein sequence ID" value="TQR98178.1"/>
    <property type="molecule type" value="Genomic_DNA"/>
</dbReference>
<evidence type="ECO:0000313" key="1">
    <source>
        <dbReference type="EMBL" id="TQR98178.1"/>
    </source>
</evidence>
<dbReference type="RefSeq" id="WP_142613164.1">
    <property type="nucleotide sequence ID" value="NZ_VIJZ01000005.1"/>
</dbReference>
<gene>
    <name evidence="1" type="ORF">FKV70_13500</name>
</gene>
<name>A0ABY3B753_9BACL</name>
<protein>
    <submittedName>
        <fullName evidence="1">Uncharacterized protein</fullName>
    </submittedName>
</protein>
<sequence length="70" mass="8100">MYRGNHSIADLDDLIRGNDVGACRLSNHLTDSIRHNKHFTRLLQGLATFGLLEQFFFLYTDLHIERLEGL</sequence>
<keyword evidence="2" id="KW-1185">Reference proteome</keyword>
<evidence type="ECO:0000313" key="2">
    <source>
        <dbReference type="Proteomes" id="UP000319219"/>
    </source>
</evidence>
<reference evidence="1 2" key="1">
    <citation type="submission" date="2019-07" db="EMBL/GenBank/DDBJ databases">
        <title>Paenibacillus ottowii sp. nov. isolated from a fermentation system processing bovine manure.</title>
        <authorList>
            <person name="Velazquez L.F."/>
            <person name="Rajbanshi S."/>
            <person name="Guan S."/>
            <person name="Hinchee M."/>
            <person name="Welsh A."/>
        </authorList>
    </citation>
    <scope>NUCLEOTIDE SEQUENCE [LARGE SCALE GENOMIC DNA]</scope>
    <source>
        <strain evidence="1 2">MS2379</strain>
    </source>
</reference>